<dbReference type="EMBL" id="CAWUPB010001199">
    <property type="protein sequence ID" value="CAK7357531.1"/>
    <property type="molecule type" value="Genomic_DNA"/>
</dbReference>
<accession>A0AAV1SVQ6</accession>
<keyword evidence="5" id="KW-1185">Reference proteome</keyword>
<comment type="similarity">
    <text evidence="1">Belongs to the short-chain dehydrogenases/reductases (SDR) family.</text>
</comment>
<evidence type="ECO:0000256" key="3">
    <source>
        <dbReference type="SAM" id="MobiDB-lite"/>
    </source>
</evidence>
<evidence type="ECO:0000256" key="1">
    <source>
        <dbReference type="ARBA" id="ARBA00006484"/>
    </source>
</evidence>
<organism evidence="4 5">
    <name type="scientific">Dovyalis caffra</name>
    <dbReference type="NCBI Taxonomy" id="77055"/>
    <lineage>
        <taxon>Eukaryota</taxon>
        <taxon>Viridiplantae</taxon>
        <taxon>Streptophyta</taxon>
        <taxon>Embryophyta</taxon>
        <taxon>Tracheophyta</taxon>
        <taxon>Spermatophyta</taxon>
        <taxon>Magnoliopsida</taxon>
        <taxon>eudicotyledons</taxon>
        <taxon>Gunneridae</taxon>
        <taxon>Pentapetalae</taxon>
        <taxon>rosids</taxon>
        <taxon>fabids</taxon>
        <taxon>Malpighiales</taxon>
        <taxon>Salicaceae</taxon>
        <taxon>Flacourtieae</taxon>
        <taxon>Dovyalis</taxon>
    </lineage>
</organism>
<sequence length="635" mass="70670">MREVKKALSFILTVECWRMGIFWTLSLAMSYFQLFLQRVLTKKPNAYPRCQPQRIGTQKPICVITGATSGIGAAAAYDLSKEGFYVVLVGRSLQLLSKMIEGIQKQNKDVHVKAFEVDLSSFQSILKFKDSLEKWLLDSDMHVSIQLLINNAGILASSHRLTAEGYDLVMGTNYIGAFSLTKLLLPLLKNSPVGSRIVNVTSFTHRNLFDVQIDKETVAGKSLSRSKQYPFAHIYEFSKLCLLMFSYQLHWQLNSMDESCQVSVIAADPGAVETNIMRELPSSVSCMAFIVLQLLGLLQSPEEGASSVIDAALAPPYLNAFSVPPQSSSYAITGTGGLGGGGSNIGSIVKNQIVRHFSRARAVNVRKINPKVPFSEAASIAQSIYQVIKEHGPLTVGNTWNQAKEANISGLNSKTHMKIMLKWMRGRKMLKLFCNPNSKRFLHCTLPEEPRTEESISAPELSPKTRKTKKKSSVKRKKQRKTFSIQNPDPLPLVGRFLLPGTAWCPAKKITYGLEKNIKRKEVKIEGKPKSGIQYMAFTNEAPERMIMNDVKRCCQLLEVNTIEGSSHVGSSNNFLPWTLPEDRQPDQSSGSRAPVEHMGLNKHLVTVVIVHHQFANVFRPFYAASSFPSAVIIF</sequence>
<dbReference type="AlphaFoldDB" id="A0AAV1SVQ6"/>
<dbReference type="Proteomes" id="UP001314170">
    <property type="component" value="Unassembled WGS sequence"/>
</dbReference>
<dbReference type="PANTHER" id="PTHR24320:SF227">
    <property type="entry name" value="RETINOL DEHYDROGENASE 11"/>
    <property type="match status" value="1"/>
</dbReference>
<keyword evidence="2" id="KW-0560">Oxidoreductase</keyword>
<evidence type="ECO:0000313" key="5">
    <source>
        <dbReference type="Proteomes" id="UP001314170"/>
    </source>
</evidence>
<reference evidence="4 5" key="1">
    <citation type="submission" date="2024-01" db="EMBL/GenBank/DDBJ databases">
        <authorList>
            <person name="Waweru B."/>
        </authorList>
    </citation>
    <scope>NUCLEOTIDE SEQUENCE [LARGE SCALE GENOMIC DNA]</scope>
</reference>
<dbReference type="SUPFAM" id="SSF51735">
    <property type="entry name" value="NAD(P)-binding Rossmann-fold domains"/>
    <property type="match status" value="1"/>
</dbReference>
<gene>
    <name evidence="4" type="ORF">DCAF_LOCUS27820</name>
</gene>
<dbReference type="PRINTS" id="PR00081">
    <property type="entry name" value="GDHRDH"/>
</dbReference>
<dbReference type="Pfam" id="PF00106">
    <property type="entry name" value="adh_short"/>
    <property type="match status" value="1"/>
</dbReference>
<evidence type="ECO:0000256" key="2">
    <source>
        <dbReference type="ARBA" id="ARBA00023002"/>
    </source>
</evidence>
<comment type="caution">
    <text evidence="4">The sequence shown here is derived from an EMBL/GenBank/DDBJ whole genome shotgun (WGS) entry which is preliminary data.</text>
</comment>
<feature type="compositionally biased region" description="Basic residues" evidence="3">
    <location>
        <begin position="464"/>
        <end position="481"/>
    </location>
</feature>
<dbReference type="InterPro" id="IPR002347">
    <property type="entry name" value="SDR_fam"/>
</dbReference>
<dbReference type="InterPro" id="IPR036291">
    <property type="entry name" value="NAD(P)-bd_dom_sf"/>
</dbReference>
<proteinExistence type="inferred from homology"/>
<dbReference type="PANTHER" id="PTHR24320">
    <property type="entry name" value="RETINOL DEHYDROGENASE"/>
    <property type="match status" value="1"/>
</dbReference>
<dbReference type="GO" id="GO:0016491">
    <property type="term" value="F:oxidoreductase activity"/>
    <property type="evidence" value="ECO:0007669"/>
    <property type="project" value="UniProtKB-KW"/>
</dbReference>
<feature type="region of interest" description="Disordered" evidence="3">
    <location>
        <begin position="452"/>
        <end position="482"/>
    </location>
</feature>
<name>A0AAV1SVQ6_9ROSI</name>
<evidence type="ECO:0000313" key="4">
    <source>
        <dbReference type="EMBL" id="CAK7357531.1"/>
    </source>
</evidence>
<dbReference type="Gene3D" id="3.40.50.720">
    <property type="entry name" value="NAD(P)-binding Rossmann-like Domain"/>
    <property type="match status" value="1"/>
</dbReference>
<protein>
    <submittedName>
        <fullName evidence="4">Uncharacterized protein</fullName>
    </submittedName>
</protein>